<evidence type="ECO:0000313" key="1">
    <source>
        <dbReference type="EMBL" id="CCE70863.1"/>
    </source>
</evidence>
<dbReference type="OrthoDB" id="86037at2157"/>
<gene>
    <name evidence="1" type="ordered locus">PAB0940.1n</name>
</gene>
<dbReference type="EMBL" id="HE613800">
    <property type="protein sequence ID" value="CCE70863.1"/>
    <property type="molecule type" value="Genomic_DNA"/>
</dbReference>
<sequence length="91" mass="10653">MKGFLTRRREKETISFLAEVLDKMARNGVIREDIIEEAYWTLKKMLRNKVDEDILQAFEDLVMLKAKMEKGLSPERYLENAKSSLMKALEG</sequence>
<organism evidence="1 2">
    <name type="scientific">Pyrococcus abyssi (strain GE5 / Orsay)</name>
    <dbReference type="NCBI Taxonomy" id="272844"/>
    <lineage>
        <taxon>Archaea</taxon>
        <taxon>Methanobacteriati</taxon>
        <taxon>Methanobacteriota</taxon>
        <taxon>Thermococci</taxon>
        <taxon>Thermococcales</taxon>
        <taxon>Thermococcaceae</taxon>
        <taxon>Pyrococcus</taxon>
    </lineage>
</organism>
<reference evidence="1 2" key="1">
    <citation type="journal article" date="2012" name="Curr. Microbiol.">
        <title>Re-annotation of two hyperthermophilic archaea Pyrococcus abyssi GE5 and Pyrococcus furiosus DSM 3638.</title>
        <authorList>
            <person name="Gao J."/>
            <person name="Wang J."/>
        </authorList>
    </citation>
    <scope>GENOME REANNOTATION</scope>
    <source>
        <strain evidence="2">GE5 / Orsay</strain>
    </source>
</reference>
<name>G8ZHM6_PYRAB</name>
<proteinExistence type="predicted"/>
<dbReference type="Proteomes" id="UP000009139">
    <property type="component" value="Chromosome"/>
</dbReference>
<dbReference type="RefSeq" id="WP_048147004.1">
    <property type="nucleotide sequence ID" value="NC_000868.1"/>
</dbReference>
<comment type="miscellaneous">
    <text evidence="1">The sequence shown here is derived from an EMBL/GenBank/DDBJ third party annotation (TPA) entry.</text>
</comment>
<protein>
    <submittedName>
        <fullName evidence="1">Uncharacterized protein</fullName>
    </submittedName>
</protein>
<evidence type="ECO:0000313" key="2">
    <source>
        <dbReference type="Proteomes" id="UP000009139"/>
    </source>
</evidence>
<dbReference type="AlphaFoldDB" id="G8ZHM6"/>
<accession>G8ZHM6</accession>